<dbReference type="InterPro" id="IPR044505">
    <property type="entry name" value="GlgX_Isoamylase_N_E_set"/>
</dbReference>
<comment type="caution">
    <text evidence="5">The sequence shown here is derived from an EMBL/GenBank/DDBJ whole genome shotgun (WGS) entry which is preliminary data.</text>
</comment>
<dbReference type="InterPro" id="IPR017853">
    <property type="entry name" value="GH"/>
</dbReference>
<evidence type="ECO:0000313" key="5">
    <source>
        <dbReference type="EMBL" id="TCT37863.1"/>
    </source>
</evidence>
<evidence type="ECO:0000256" key="1">
    <source>
        <dbReference type="ARBA" id="ARBA00008061"/>
    </source>
</evidence>
<dbReference type="SUPFAM" id="SSF81296">
    <property type="entry name" value="E set domains"/>
    <property type="match status" value="1"/>
</dbReference>
<reference evidence="5 6" key="1">
    <citation type="submission" date="2019-03" db="EMBL/GenBank/DDBJ databases">
        <title>Freshwater and sediment microbial communities from various areas in North America, analyzing microbe dynamics in response to fracking.</title>
        <authorList>
            <person name="Lamendella R."/>
        </authorList>
    </citation>
    <scope>NUCLEOTIDE SEQUENCE [LARGE SCALE GENOMIC DNA]</scope>
    <source>
        <strain evidence="5 6">175.2</strain>
    </source>
</reference>
<protein>
    <submittedName>
        <fullName evidence="5">Glycogen operon protein</fullName>
    </submittedName>
</protein>
<dbReference type="AlphaFoldDB" id="A0A4R3NPR9"/>
<dbReference type="Pfam" id="PF02922">
    <property type="entry name" value="CBM_48"/>
    <property type="match status" value="1"/>
</dbReference>
<keyword evidence="6" id="KW-1185">Reference proteome</keyword>
<dbReference type="CDD" id="cd02856">
    <property type="entry name" value="E_set_GDE_Isoamylase_N"/>
    <property type="match status" value="1"/>
</dbReference>
<dbReference type="SUPFAM" id="SSF51011">
    <property type="entry name" value="Glycosyl hydrolase domain"/>
    <property type="match status" value="1"/>
</dbReference>
<feature type="domain" description="Glycosyl hydrolase family 13 catalytic" evidence="4">
    <location>
        <begin position="164"/>
        <end position="548"/>
    </location>
</feature>
<evidence type="ECO:0000256" key="2">
    <source>
        <dbReference type="ARBA" id="ARBA00022801"/>
    </source>
</evidence>
<dbReference type="InterPro" id="IPR013780">
    <property type="entry name" value="Glyco_hydro_b"/>
</dbReference>
<dbReference type="SMART" id="SM00642">
    <property type="entry name" value="Aamy"/>
    <property type="match status" value="1"/>
</dbReference>
<keyword evidence="2" id="KW-0378">Hydrolase</keyword>
<dbReference type="Pfam" id="PF00128">
    <property type="entry name" value="Alpha-amylase"/>
    <property type="match status" value="1"/>
</dbReference>
<accession>A0A4R3NPR9</accession>
<dbReference type="GO" id="GO:0005980">
    <property type="term" value="P:glycogen catabolic process"/>
    <property type="evidence" value="ECO:0007669"/>
    <property type="project" value="InterPro"/>
</dbReference>
<organism evidence="5 6">
    <name type="scientific">Martelella mediterranea</name>
    <dbReference type="NCBI Taxonomy" id="293089"/>
    <lineage>
        <taxon>Bacteria</taxon>
        <taxon>Pseudomonadati</taxon>
        <taxon>Pseudomonadota</taxon>
        <taxon>Alphaproteobacteria</taxon>
        <taxon>Hyphomicrobiales</taxon>
        <taxon>Aurantimonadaceae</taxon>
        <taxon>Martelella</taxon>
    </lineage>
</organism>
<evidence type="ECO:0000313" key="6">
    <source>
        <dbReference type="Proteomes" id="UP000295097"/>
    </source>
</evidence>
<name>A0A4R3NPR9_9HYPH</name>
<dbReference type="InterPro" id="IPR011837">
    <property type="entry name" value="Glycogen_debranch_GlgX"/>
</dbReference>
<evidence type="ECO:0000256" key="3">
    <source>
        <dbReference type="ARBA" id="ARBA00023295"/>
    </source>
</evidence>
<evidence type="ECO:0000259" key="4">
    <source>
        <dbReference type="SMART" id="SM00642"/>
    </source>
</evidence>
<dbReference type="InterPro" id="IPR006047">
    <property type="entry name" value="GH13_cat_dom"/>
</dbReference>
<comment type="similarity">
    <text evidence="1">Belongs to the glycosyl hydrolase 13 family.</text>
</comment>
<dbReference type="NCBIfam" id="TIGR02100">
    <property type="entry name" value="glgX_debranch"/>
    <property type="match status" value="1"/>
</dbReference>
<dbReference type="Gene3D" id="3.20.20.80">
    <property type="entry name" value="Glycosidases"/>
    <property type="match status" value="1"/>
</dbReference>
<dbReference type="OrthoDB" id="3236218at2"/>
<sequence>MSSIENKPGVRVTDRGVEFSVYSENATGIELCLYDDKGEHETRRLPMSHGGKNVYTLFVDGLKPGQRYGYRAFGNFDPMHGQWFDPSKLLVDPHAKQIDRPYQFDPILSDFGTDTAHLVPKGIVTADLDEATNHIDFPSGGLIYEANVKALTQMNPHVPESIRGTVAALGHRAVIEHLQKLGVDAIELMPVTAWIDERHLIPLNLRNAWGYNPVTFMALEPRICPGGLKELREAVDALHQAGIGVILDLVFNHTGEGDQFGGSLSFRGLDNAVYYRLAEDDASVMINDTGCGNTIACDHPHVRQMIVDSLKHFITQAGVDGFRFDLAPILGRTRDGFQTHAETLNAILNDPVLKNRTMIAEPWDIGPGGYQLGHFPAPFLEWNDRARDDLRKFWRGDQSMTGRLADAISGSSHIFSTRDSNETRTVNFIAAHDGMTLHDMTAYVHKHNGANGEHNRDGHNENYSWNNGVEGDTDNHKVVDSRKRDMRALLSTLFASRGAIMLKAGDEGGHSQNGNNNAYCQDNEITWLNWEDMDEDLIDHTASLSALRKRFAVFSETAFFTENDVTWLRPDGKVMEVADWEAPECDSLSIVLNTEDRTTGHKTRLAVLINRSHDEKTFDLPEDDRHGWHMITGERQGTVEIALEPRSVSFYAEELSDTEA</sequence>
<dbReference type="EMBL" id="SMAR01000016">
    <property type="protein sequence ID" value="TCT37863.1"/>
    <property type="molecule type" value="Genomic_DNA"/>
</dbReference>
<dbReference type="PANTHER" id="PTHR43002">
    <property type="entry name" value="GLYCOGEN DEBRANCHING ENZYME"/>
    <property type="match status" value="1"/>
</dbReference>
<keyword evidence="3" id="KW-0326">Glycosidase</keyword>
<dbReference type="CDD" id="cd11326">
    <property type="entry name" value="AmyAc_Glg_debranch"/>
    <property type="match status" value="1"/>
</dbReference>
<dbReference type="SUPFAM" id="SSF51445">
    <property type="entry name" value="(Trans)glycosidases"/>
    <property type="match status" value="1"/>
</dbReference>
<dbReference type="Gene3D" id="2.60.40.1180">
    <property type="entry name" value="Golgi alpha-mannosidase II"/>
    <property type="match status" value="1"/>
</dbReference>
<dbReference type="InterPro" id="IPR004193">
    <property type="entry name" value="Glyco_hydro_13_N"/>
</dbReference>
<dbReference type="InterPro" id="IPR014756">
    <property type="entry name" value="Ig_E-set"/>
</dbReference>
<dbReference type="InterPro" id="IPR013783">
    <property type="entry name" value="Ig-like_fold"/>
</dbReference>
<proteinExistence type="inferred from homology"/>
<dbReference type="Gene3D" id="2.60.40.10">
    <property type="entry name" value="Immunoglobulins"/>
    <property type="match status" value="1"/>
</dbReference>
<gene>
    <name evidence="5" type="ORF">EDC90_101649</name>
</gene>
<dbReference type="GO" id="GO:0004135">
    <property type="term" value="F:amylo-alpha-1,6-glucosidase activity"/>
    <property type="evidence" value="ECO:0007669"/>
    <property type="project" value="InterPro"/>
</dbReference>
<dbReference type="Proteomes" id="UP000295097">
    <property type="component" value="Unassembled WGS sequence"/>
</dbReference>